<dbReference type="PIRSF" id="PIRSF012524">
    <property type="entry name" value="YitL_S1"/>
    <property type="match status" value="1"/>
</dbReference>
<dbReference type="PANTHER" id="PTHR37296:SF1">
    <property type="entry name" value="CONSERVED VIRULENCE FACTOR B"/>
    <property type="match status" value="1"/>
</dbReference>
<evidence type="ECO:0000256" key="1">
    <source>
        <dbReference type="PIRNR" id="PIRNR012524"/>
    </source>
</evidence>
<dbReference type="InterPro" id="IPR003029">
    <property type="entry name" value="S1_domain"/>
</dbReference>
<dbReference type="Pfam" id="PF21191">
    <property type="entry name" value="CvfB_1st"/>
    <property type="match status" value="1"/>
</dbReference>
<dbReference type="PANTHER" id="PTHR37296">
    <property type="entry name" value="CONSERVED VIRULENCE FACTOR B"/>
    <property type="match status" value="1"/>
</dbReference>
<reference evidence="2 3" key="1">
    <citation type="submission" date="2017-07" db="EMBL/GenBank/DDBJ databases">
        <title>Isolation and whole genome analysis of endospore-forming bacteria from heroin.</title>
        <authorList>
            <person name="Kalinowski J."/>
            <person name="Ahrens B."/>
            <person name="Al-Dilaimi A."/>
            <person name="Winkler A."/>
            <person name="Wibberg D."/>
            <person name="Schleenbecker U."/>
            <person name="Ruckert C."/>
            <person name="Wolfel R."/>
            <person name="Grass G."/>
        </authorList>
    </citation>
    <scope>NUCLEOTIDE SEQUENCE [LARGE SCALE GENOMIC DNA]</scope>
    <source>
        <strain evidence="2 3">7521-2</strain>
    </source>
</reference>
<evidence type="ECO:0000313" key="3">
    <source>
        <dbReference type="Proteomes" id="UP000216961"/>
    </source>
</evidence>
<dbReference type="InterPro" id="IPR014464">
    <property type="entry name" value="CvfB_fam"/>
</dbReference>
<dbReference type="InterPro" id="IPR012340">
    <property type="entry name" value="NA-bd_OB-fold"/>
</dbReference>
<accession>A0A268FDB0</accession>
<dbReference type="EMBL" id="NPBQ01000061">
    <property type="protein sequence ID" value="PAD83363.1"/>
    <property type="molecule type" value="Genomic_DNA"/>
</dbReference>
<proteinExistence type="inferred from homology"/>
<dbReference type="RefSeq" id="WP_095330052.1">
    <property type="nucleotide sequence ID" value="NZ_CP026031.1"/>
</dbReference>
<dbReference type="InterPro" id="IPR039566">
    <property type="entry name" value="CvfB_S1_st"/>
</dbReference>
<organism evidence="2 3">
    <name type="scientific">Niallia circulans</name>
    <name type="common">Bacillus circulans</name>
    <dbReference type="NCBI Taxonomy" id="1397"/>
    <lineage>
        <taxon>Bacteria</taxon>
        <taxon>Bacillati</taxon>
        <taxon>Bacillota</taxon>
        <taxon>Bacilli</taxon>
        <taxon>Bacillales</taxon>
        <taxon>Bacillaceae</taxon>
        <taxon>Niallia</taxon>
    </lineage>
</organism>
<dbReference type="Pfam" id="PF21543">
    <property type="entry name" value="CvfB_2nd"/>
    <property type="match status" value="1"/>
</dbReference>
<comment type="similarity">
    <text evidence="1">Belongs to the CvfB family.</text>
</comment>
<dbReference type="InterPro" id="IPR036388">
    <property type="entry name" value="WH-like_DNA-bd_sf"/>
</dbReference>
<dbReference type="InterPro" id="IPR048588">
    <property type="entry name" value="CvfB_S1_2nd"/>
</dbReference>
<comment type="caution">
    <text evidence="2">The sequence shown here is derived from an EMBL/GenBank/DDBJ whole genome shotgun (WGS) entry which is preliminary data.</text>
</comment>
<dbReference type="Gene3D" id="2.40.50.140">
    <property type="entry name" value="Nucleic acid-binding proteins"/>
    <property type="match status" value="2"/>
</dbReference>
<gene>
    <name evidence="2" type="ORF">CHH57_09700</name>
</gene>
<evidence type="ECO:0000313" key="2">
    <source>
        <dbReference type="EMBL" id="PAD83363.1"/>
    </source>
</evidence>
<dbReference type="GO" id="GO:0003676">
    <property type="term" value="F:nucleic acid binding"/>
    <property type="evidence" value="ECO:0007669"/>
    <property type="project" value="InterPro"/>
</dbReference>
<protein>
    <submittedName>
        <fullName evidence="2">Uncharacterized protein</fullName>
    </submittedName>
</protein>
<dbReference type="KEGG" id="bcir:C2I06_00405"/>
<dbReference type="Proteomes" id="UP000216961">
    <property type="component" value="Unassembled WGS sequence"/>
</dbReference>
<dbReference type="AlphaFoldDB" id="A0A268FDB0"/>
<sequence>MSLRDYMGRVEILTVARIASFGYFLTIEEEDEDVLLHFSETDQKFEEGDEVRVFIYSDSQGRACSSTFIPSIAVGKYDWVKVTDRKEGIGCFFDIGLKKDMLLGEDDLPVHEEVWPEVGDMLYITLKVNKNNYLYVKPATDPIIEEMAAKATREDFNKNIHGYIYRTAKVGSWIYTAEGFKGFIHESERGKEPRLGEKVNGRIIDVKLDGTVNVSLLPRKEEALDKDSQLILDYLITRKGAMPYGDKSMPEDIKERFNLSKGSFKRALGRLMKENKVYQEEGWTYLKEDNQNN</sequence>
<dbReference type="Gene3D" id="1.10.10.10">
    <property type="entry name" value="Winged helix-like DNA-binding domain superfamily/Winged helix DNA-binding domain"/>
    <property type="match status" value="1"/>
</dbReference>
<dbReference type="InterPro" id="IPR048587">
    <property type="entry name" value="CvfB_S1_3rd"/>
</dbReference>
<dbReference type="SMART" id="SM00316">
    <property type="entry name" value="S1"/>
    <property type="match status" value="2"/>
</dbReference>
<dbReference type="Pfam" id="PF17783">
    <property type="entry name" value="WHD_CvfB"/>
    <property type="match status" value="1"/>
</dbReference>
<dbReference type="Pfam" id="PF13509">
    <property type="entry name" value="S1_2"/>
    <property type="match status" value="1"/>
</dbReference>
<name>A0A268FDB0_NIACI</name>
<dbReference type="InterPro" id="IPR040764">
    <property type="entry name" value="CvfB_WH"/>
</dbReference>